<dbReference type="SUPFAM" id="SSF55083">
    <property type="entry name" value="6-hydroxymethyl-7,8-dihydropterin pyrophosphokinase, HPPK"/>
    <property type="match status" value="1"/>
</dbReference>
<evidence type="ECO:0000259" key="9">
    <source>
        <dbReference type="PROSITE" id="PS00794"/>
    </source>
</evidence>
<keyword evidence="6 10" id="KW-0418">Kinase</keyword>
<protein>
    <recommendedName>
        <fullName evidence="3">2-amino-4-hydroxy-6-hydroxymethyldihydropteridine diphosphokinase</fullName>
        <ecNumber evidence="3">2.7.6.3</ecNumber>
    </recommendedName>
</protein>
<comment type="caution">
    <text evidence="10">The sequence shown here is derived from an EMBL/GenBank/DDBJ whole genome shotgun (WGS) entry which is preliminary data.</text>
</comment>
<evidence type="ECO:0000256" key="7">
    <source>
        <dbReference type="ARBA" id="ARBA00022840"/>
    </source>
</evidence>
<evidence type="ECO:0000256" key="5">
    <source>
        <dbReference type="ARBA" id="ARBA00022741"/>
    </source>
</evidence>
<evidence type="ECO:0000256" key="4">
    <source>
        <dbReference type="ARBA" id="ARBA00022679"/>
    </source>
</evidence>
<dbReference type="PANTHER" id="PTHR43071">
    <property type="entry name" value="2-AMINO-4-HYDROXY-6-HYDROXYMETHYLDIHYDROPTERIDINE PYROPHOSPHOKINASE"/>
    <property type="match status" value="1"/>
</dbReference>
<evidence type="ECO:0000256" key="8">
    <source>
        <dbReference type="ARBA" id="ARBA00022909"/>
    </source>
</evidence>
<dbReference type="GO" id="GO:0005524">
    <property type="term" value="F:ATP binding"/>
    <property type="evidence" value="ECO:0007669"/>
    <property type="project" value="UniProtKB-KW"/>
</dbReference>
<comment type="pathway">
    <text evidence="2">Cofactor biosynthesis; tetrahydrofolate biosynthesis; 2-amino-4-hydroxy-6-hydroxymethyl-7,8-dihydropteridine diphosphate from 7,8-dihydroneopterin triphosphate: step 4/4.</text>
</comment>
<evidence type="ECO:0000313" key="11">
    <source>
        <dbReference type="Proteomes" id="UP000295416"/>
    </source>
</evidence>
<dbReference type="CDD" id="cd00483">
    <property type="entry name" value="HPPK"/>
    <property type="match status" value="1"/>
</dbReference>
<dbReference type="EMBL" id="SLXK01000075">
    <property type="protein sequence ID" value="TCP17767.1"/>
    <property type="molecule type" value="Genomic_DNA"/>
</dbReference>
<evidence type="ECO:0000256" key="2">
    <source>
        <dbReference type="ARBA" id="ARBA00005051"/>
    </source>
</evidence>
<dbReference type="GO" id="GO:0046654">
    <property type="term" value="P:tetrahydrofolate biosynthetic process"/>
    <property type="evidence" value="ECO:0007669"/>
    <property type="project" value="UniProtKB-UniPathway"/>
</dbReference>
<keyword evidence="5" id="KW-0547">Nucleotide-binding</keyword>
<dbReference type="InterPro" id="IPR035907">
    <property type="entry name" value="Hppk_sf"/>
</dbReference>
<evidence type="ECO:0000256" key="1">
    <source>
        <dbReference type="ARBA" id="ARBA00000198"/>
    </source>
</evidence>
<dbReference type="RefSeq" id="WP_132748667.1">
    <property type="nucleotide sequence ID" value="NZ_SLXK01000075.1"/>
</dbReference>
<gene>
    <name evidence="10" type="ORF">EV207_1757</name>
</gene>
<keyword evidence="11" id="KW-1185">Reference proteome</keyword>
<evidence type="ECO:0000256" key="3">
    <source>
        <dbReference type="ARBA" id="ARBA00013253"/>
    </source>
</evidence>
<dbReference type="Proteomes" id="UP000295416">
    <property type="component" value="Unassembled WGS sequence"/>
</dbReference>
<dbReference type="Gene3D" id="3.30.70.560">
    <property type="entry name" value="7,8-Dihydro-6-hydroxymethylpterin-pyrophosphokinase HPPK"/>
    <property type="match status" value="1"/>
</dbReference>
<dbReference type="UniPathway" id="UPA00077">
    <property type="reaction ID" value="UER00155"/>
</dbReference>
<dbReference type="NCBIfam" id="TIGR01498">
    <property type="entry name" value="folK"/>
    <property type="match status" value="1"/>
</dbReference>
<dbReference type="EC" id="2.7.6.3" evidence="3"/>
<comment type="catalytic activity">
    <reaction evidence="1">
        <text>6-hydroxymethyl-7,8-dihydropterin + ATP = (7,8-dihydropterin-6-yl)methyl diphosphate + AMP + H(+)</text>
        <dbReference type="Rhea" id="RHEA:11412"/>
        <dbReference type="ChEBI" id="CHEBI:15378"/>
        <dbReference type="ChEBI" id="CHEBI:30616"/>
        <dbReference type="ChEBI" id="CHEBI:44841"/>
        <dbReference type="ChEBI" id="CHEBI:72950"/>
        <dbReference type="ChEBI" id="CHEBI:456215"/>
        <dbReference type="EC" id="2.7.6.3"/>
    </reaction>
</comment>
<dbReference type="GO" id="GO:0016301">
    <property type="term" value="F:kinase activity"/>
    <property type="evidence" value="ECO:0007669"/>
    <property type="project" value="UniProtKB-KW"/>
</dbReference>
<dbReference type="InterPro" id="IPR000550">
    <property type="entry name" value="Hppk"/>
</dbReference>
<name>A0A4R2N9Q6_9BACL</name>
<dbReference type="PANTHER" id="PTHR43071:SF1">
    <property type="entry name" value="2-AMINO-4-HYDROXY-6-HYDROXYMETHYLDIHYDROPTERIDINE PYROPHOSPHOKINASE"/>
    <property type="match status" value="1"/>
</dbReference>
<evidence type="ECO:0000313" key="10">
    <source>
        <dbReference type="EMBL" id="TCP17767.1"/>
    </source>
</evidence>
<organism evidence="10 11">
    <name type="scientific">Scopulibacillus darangshiensis</name>
    <dbReference type="NCBI Taxonomy" id="442528"/>
    <lineage>
        <taxon>Bacteria</taxon>
        <taxon>Bacillati</taxon>
        <taxon>Bacillota</taxon>
        <taxon>Bacilli</taxon>
        <taxon>Bacillales</taxon>
        <taxon>Sporolactobacillaceae</taxon>
        <taxon>Scopulibacillus</taxon>
    </lineage>
</organism>
<dbReference type="PROSITE" id="PS00794">
    <property type="entry name" value="HPPK"/>
    <property type="match status" value="1"/>
</dbReference>
<proteinExistence type="predicted"/>
<sequence length="176" mass="20465">MELRTAYIGMGSNVGDRDQYLKKALEKIEQTNGIMVRSCSSIYETVPYGPVKQNDFLNMVANVQTVMSPDELLQTLQAIERSLDRKREIHWGPRTIDLDILLYDHENIVMEHLKIPHPEISKRLFVVKPLKEIYPELIMPDTSQSLKTIYERLKDEEGVRLWKENNGEGEFGLFEN</sequence>
<accession>A0A4R2N9Q6</accession>
<keyword evidence="4" id="KW-0808">Transferase</keyword>
<feature type="domain" description="7,8-dihydro-6-hydroxymethylpterin-pyrophosphokinase" evidence="9">
    <location>
        <begin position="90"/>
        <end position="101"/>
    </location>
</feature>
<keyword evidence="8" id="KW-0289">Folate biosynthesis</keyword>
<dbReference type="GO" id="GO:0003848">
    <property type="term" value="F:2-amino-4-hydroxy-6-hydroxymethyldihydropteridine diphosphokinase activity"/>
    <property type="evidence" value="ECO:0007669"/>
    <property type="project" value="UniProtKB-EC"/>
</dbReference>
<keyword evidence="7" id="KW-0067">ATP-binding</keyword>
<reference evidence="10 11" key="1">
    <citation type="submission" date="2019-03" db="EMBL/GenBank/DDBJ databases">
        <title>Genomic Encyclopedia of Type Strains, Phase IV (KMG-IV): sequencing the most valuable type-strain genomes for metagenomic binning, comparative biology and taxonomic classification.</title>
        <authorList>
            <person name="Goeker M."/>
        </authorList>
    </citation>
    <scope>NUCLEOTIDE SEQUENCE [LARGE SCALE GENOMIC DNA]</scope>
    <source>
        <strain evidence="10 11">DSM 19377</strain>
    </source>
</reference>
<dbReference type="Pfam" id="PF01288">
    <property type="entry name" value="HPPK"/>
    <property type="match status" value="1"/>
</dbReference>
<evidence type="ECO:0000256" key="6">
    <source>
        <dbReference type="ARBA" id="ARBA00022777"/>
    </source>
</evidence>
<dbReference type="AlphaFoldDB" id="A0A4R2N9Q6"/>
<dbReference type="GO" id="GO:0046656">
    <property type="term" value="P:folic acid biosynthetic process"/>
    <property type="evidence" value="ECO:0007669"/>
    <property type="project" value="UniProtKB-KW"/>
</dbReference>
<dbReference type="OrthoDB" id="9808041at2"/>